<dbReference type="EMBL" id="CP095354">
    <property type="protein sequence ID" value="XAG80507.1"/>
    <property type="molecule type" value="Genomic_DNA"/>
</dbReference>
<evidence type="ECO:0000313" key="1">
    <source>
        <dbReference type="EMBL" id="XAG80507.1"/>
    </source>
</evidence>
<gene>
    <name evidence="1" type="ORF">MRN14_19070</name>
</gene>
<name>A0AAU6V1R3_UNCXX</name>
<dbReference type="AlphaFoldDB" id="A0AAU6V1R3"/>
<sequence length="226" mass="24873">MQVEARFRRRAKSGEIISELNNSLLKRLSKIHGLWAESKSVEDAYFDSGSGESAASDLSPCLVNAVNGAISYASRLPVAITDKATSDDSLTLTFDSDEINFHEFCNDVFPEIVEVFCPYRAAIITDLEQDLDDFEDIVQESQRTGKDIDGRDSVFRIYPVNYFDDAMCNRAFGITAHEVIEVLTTSIERVEEIAGGALLLVSSEPVTGSELASIDSLVRGCLSKIE</sequence>
<reference evidence="1" key="1">
    <citation type="submission" date="2022-03" db="EMBL/GenBank/DDBJ databases">
        <title>Sea Food Isolates.</title>
        <authorList>
            <person name="Li c."/>
        </authorList>
    </citation>
    <scope>NUCLEOTIDE SEQUENCE</scope>
    <source>
        <strain evidence="1">19NY03SH02</strain>
    </source>
</reference>
<proteinExistence type="predicted"/>
<protein>
    <submittedName>
        <fullName evidence="1">Uncharacterized protein</fullName>
    </submittedName>
</protein>
<organism evidence="1">
    <name type="scientific">bacterium 19NY03SH02</name>
    <dbReference type="NCBI Taxonomy" id="2920631"/>
    <lineage>
        <taxon>Bacteria</taxon>
    </lineage>
</organism>
<accession>A0AAU6V1R3</accession>